<reference evidence="2" key="1">
    <citation type="submission" date="2025-08" db="UniProtKB">
        <authorList>
            <consortium name="RefSeq"/>
        </authorList>
    </citation>
    <scope>IDENTIFICATION</scope>
</reference>
<organism evidence="1 2">
    <name type="scientific">Aplysia californica</name>
    <name type="common">California sea hare</name>
    <dbReference type="NCBI Taxonomy" id="6500"/>
    <lineage>
        <taxon>Eukaryota</taxon>
        <taxon>Metazoa</taxon>
        <taxon>Spiralia</taxon>
        <taxon>Lophotrochozoa</taxon>
        <taxon>Mollusca</taxon>
        <taxon>Gastropoda</taxon>
        <taxon>Heterobranchia</taxon>
        <taxon>Euthyneura</taxon>
        <taxon>Tectipleura</taxon>
        <taxon>Aplysiida</taxon>
        <taxon>Aplysioidea</taxon>
        <taxon>Aplysiidae</taxon>
        <taxon>Aplysia</taxon>
    </lineage>
</organism>
<dbReference type="Proteomes" id="UP000694888">
    <property type="component" value="Unplaced"/>
</dbReference>
<dbReference type="InterPro" id="IPR022773">
    <property type="entry name" value="Siva"/>
</dbReference>
<gene>
    <name evidence="2" type="primary">LOC101853330</name>
</gene>
<name>A0ABM0JUU7_APLCA</name>
<dbReference type="RefSeq" id="XP_005102041.1">
    <property type="nucleotide sequence ID" value="XM_005101984.3"/>
</dbReference>
<dbReference type="PANTHER" id="PTHR14365:SF1">
    <property type="entry name" value="APOPTOSIS REGULATORY PROTEIN SIVA"/>
    <property type="match status" value="1"/>
</dbReference>
<evidence type="ECO:0000313" key="1">
    <source>
        <dbReference type="Proteomes" id="UP000694888"/>
    </source>
</evidence>
<dbReference type="GeneID" id="101853330"/>
<protein>
    <submittedName>
        <fullName evidence="2">Uncharacterized protein LOC101853330</fullName>
    </submittedName>
</protein>
<proteinExistence type="predicted"/>
<keyword evidence="1" id="KW-1185">Reference proteome</keyword>
<accession>A0ABM0JUU7</accession>
<sequence>MPKRPNPFGDHSSLQLKTHVRAKEVDQGVDQQVRMQSVYERTQKLLFGGMNHGLEDKRPPLDGNDNLMLNHFPNHLKASEPTALRQMHLGKNCELVNVDEEEMEEEESDNVSPPSVPGIVAQGYRFNECGQFSLARPGFSFCRTPAELSPPQQLPLPSACETFTSNGASVNTSAPNVFQRMRMAQMKKPSEEARFGGACHNCRRPVQSRDVLKCQFCENFVCGTCSRQCRGCLQHFCQLCSVLNYEQSTERAFCLTCSGR</sequence>
<dbReference type="Pfam" id="PF05458">
    <property type="entry name" value="Siva"/>
    <property type="match status" value="2"/>
</dbReference>
<evidence type="ECO:0000313" key="2">
    <source>
        <dbReference type="RefSeq" id="XP_005102041.1"/>
    </source>
</evidence>
<dbReference type="PANTHER" id="PTHR14365">
    <property type="entry name" value="APOPTOSIS REGULATORY PROTEIN SIVA"/>
    <property type="match status" value="1"/>
</dbReference>